<proteinExistence type="predicted"/>
<dbReference type="Proteomes" id="UP001179830">
    <property type="component" value="Chromosome"/>
</dbReference>
<dbReference type="EMBL" id="CP122961">
    <property type="protein sequence ID" value="WGI26162.1"/>
    <property type="molecule type" value="Genomic_DNA"/>
</dbReference>
<sequence>MYWPYLRSKQNEVLAFRDLAVNLSPLVVPIFKPVTLYAFENRIKSILDSGLRVSIVVNSDQGDPIPQSQEVLRIVGDLITRNPGFIFPALEVSSTTNIKDIKVFDSMFNGVQTVFVHRNHLFNEAGIQSQIVNFISPVHVFHSGEAPSHIINGFQKNSRVLIRDGFSRQNVNGDYPAQSNFDDLVYNYNSLGFNGFGDCASVGDYYAKGGGNPAHVALHLTEERSKNIICNHFVSSSAPGSSTEDMYWDALGKLMQYVGNPPSQPFNTSGVYDYVNNYVSGSYKALGFPKKCSIKHHVEMIDRIISNGRVAFV</sequence>
<reference evidence="1" key="1">
    <citation type="submission" date="2023-04" db="EMBL/GenBank/DDBJ databases">
        <title>Complete genome sequence of Halomonas alkaliantarctica MSP3 isolated from marine sediment, Jeju Island.</title>
        <authorList>
            <person name="Park S.-J."/>
        </authorList>
    </citation>
    <scope>NUCLEOTIDE SEQUENCE</scope>
    <source>
        <strain evidence="1">MSP3</strain>
    </source>
</reference>
<protein>
    <submittedName>
        <fullName evidence="1">Sce7725 family protein</fullName>
    </submittedName>
</protein>
<organism evidence="1 2">
    <name type="scientific">Halomonas alkaliantarctica</name>
    <dbReference type="NCBI Taxonomy" id="232346"/>
    <lineage>
        <taxon>Bacteria</taxon>
        <taxon>Pseudomonadati</taxon>
        <taxon>Pseudomonadota</taxon>
        <taxon>Gammaproteobacteria</taxon>
        <taxon>Oceanospirillales</taxon>
        <taxon>Halomonadaceae</taxon>
        <taxon>Halomonas</taxon>
    </lineage>
</organism>
<dbReference type="RefSeq" id="WP_280105801.1">
    <property type="nucleotide sequence ID" value="NZ_CP122961.1"/>
</dbReference>
<dbReference type="InterPro" id="IPR047727">
    <property type="entry name" value="Sce7725-like"/>
</dbReference>
<keyword evidence="2" id="KW-1185">Reference proteome</keyword>
<dbReference type="NCBIfam" id="NF033831">
    <property type="entry name" value="sce7725_fam"/>
    <property type="match status" value="1"/>
</dbReference>
<name>A0ABY8LS40_9GAMM</name>
<accession>A0ABY8LS40</accession>
<evidence type="ECO:0000313" key="2">
    <source>
        <dbReference type="Proteomes" id="UP001179830"/>
    </source>
</evidence>
<evidence type="ECO:0000313" key="1">
    <source>
        <dbReference type="EMBL" id="WGI26162.1"/>
    </source>
</evidence>
<gene>
    <name evidence="1" type="ORF">QEN58_03650</name>
</gene>